<dbReference type="Pfam" id="PF13560">
    <property type="entry name" value="HTH_31"/>
    <property type="match status" value="1"/>
</dbReference>
<protein>
    <submittedName>
        <fullName evidence="2">Helix-turn-helix domain-containing protein</fullName>
    </submittedName>
</protein>
<dbReference type="InterPro" id="IPR010982">
    <property type="entry name" value="Lambda_DNA-bd_dom_sf"/>
</dbReference>
<accession>A0ABW6QSR2</accession>
<dbReference type="RefSeq" id="WP_387717384.1">
    <property type="nucleotide sequence ID" value="NZ_JBIAPI010000002.1"/>
</dbReference>
<feature type="domain" description="MmyB-like transcription regulator ligand binding" evidence="1">
    <location>
        <begin position="127"/>
        <end position="213"/>
    </location>
</feature>
<dbReference type="InterPro" id="IPR001387">
    <property type="entry name" value="Cro/C1-type_HTH"/>
</dbReference>
<dbReference type="EMBL" id="JBIAPI010000002">
    <property type="protein sequence ID" value="MFF3224068.1"/>
    <property type="molecule type" value="Genomic_DNA"/>
</dbReference>
<sequence>MSRDPTLLPDKPWRKPGIPTLGNTCRHFREYRHRGLSRETVCKRLGISTGYLFRIEMQGHMPSMEVIDQLIAGYHLDRAQARHLRDLRSPALDLEPIHELRHRVTTNAAQMAHLRDLESRGVLGAYVDPMASILACNNLFRTAMPGIEEAGSYAVWLFSPVAKEVFAEWDREADHCVAAAKGILGCYRDAPQTQDMLRRLRNNKDFRRRWAASIHISYGRATNDLMLLSEPARKEVTAYNFSHSHESRSVMLYVGFPKDDAPPHL</sequence>
<evidence type="ECO:0000313" key="3">
    <source>
        <dbReference type="Proteomes" id="UP001601948"/>
    </source>
</evidence>
<organism evidence="2 3">
    <name type="scientific">Nocardia suismassiliense</name>
    <dbReference type="NCBI Taxonomy" id="2077092"/>
    <lineage>
        <taxon>Bacteria</taxon>
        <taxon>Bacillati</taxon>
        <taxon>Actinomycetota</taxon>
        <taxon>Actinomycetes</taxon>
        <taxon>Mycobacteriales</taxon>
        <taxon>Nocardiaceae</taxon>
        <taxon>Nocardia</taxon>
    </lineage>
</organism>
<evidence type="ECO:0000313" key="2">
    <source>
        <dbReference type="EMBL" id="MFF3224068.1"/>
    </source>
</evidence>
<gene>
    <name evidence="2" type="ORF">ACFYV7_14850</name>
</gene>
<reference evidence="2 3" key="1">
    <citation type="submission" date="2024-10" db="EMBL/GenBank/DDBJ databases">
        <title>The Natural Products Discovery Center: Release of the First 8490 Sequenced Strains for Exploring Actinobacteria Biosynthetic Diversity.</title>
        <authorList>
            <person name="Kalkreuter E."/>
            <person name="Kautsar S.A."/>
            <person name="Yang D."/>
            <person name="Bader C.D."/>
            <person name="Teijaro C.N."/>
            <person name="Fluegel L."/>
            <person name="Davis C.M."/>
            <person name="Simpson J.R."/>
            <person name="Lauterbach L."/>
            <person name="Steele A.D."/>
            <person name="Gui C."/>
            <person name="Meng S."/>
            <person name="Li G."/>
            <person name="Viehrig K."/>
            <person name="Ye F."/>
            <person name="Su P."/>
            <person name="Kiefer A.F."/>
            <person name="Nichols A."/>
            <person name="Cepeda A.J."/>
            <person name="Yan W."/>
            <person name="Fan B."/>
            <person name="Jiang Y."/>
            <person name="Adhikari A."/>
            <person name="Zheng C.-J."/>
            <person name="Schuster L."/>
            <person name="Cowan T.M."/>
            <person name="Smanski M.J."/>
            <person name="Chevrette M.G."/>
            <person name="De Carvalho L.P.S."/>
            <person name="Shen B."/>
        </authorList>
    </citation>
    <scope>NUCLEOTIDE SEQUENCE [LARGE SCALE GENOMIC DNA]</scope>
    <source>
        <strain evidence="2 3">NPDC003040</strain>
    </source>
</reference>
<dbReference type="Gene3D" id="3.30.450.180">
    <property type="match status" value="1"/>
</dbReference>
<keyword evidence="3" id="KW-1185">Reference proteome</keyword>
<dbReference type="SUPFAM" id="SSF47413">
    <property type="entry name" value="lambda repressor-like DNA-binding domains"/>
    <property type="match status" value="1"/>
</dbReference>
<dbReference type="InterPro" id="IPR041413">
    <property type="entry name" value="MLTR_LBD"/>
</dbReference>
<dbReference type="CDD" id="cd00093">
    <property type="entry name" value="HTH_XRE"/>
    <property type="match status" value="1"/>
</dbReference>
<name>A0ABW6QSR2_9NOCA</name>
<evidence type="ECO:0000259" key="1">
    <source>
        <dbReference type="Pfam" id="PF17765"/>
    </source>
</evidence>
<dbReference type="Pfam" id="PF17765">
    <property type="entry name" value="MLTR_LBD"/>
    <property type="match status" value="1"/>
</dbReference>
<dbReference type="Gene3D" id="1.10.260.40">
    <property type="entry name" value="lambda repressor-like DNA-binding domains"/>
    <property type="match status" value="1"/>
</dbReference>
<comment type="caution">
    <text evidence="2">The sequence shown here is derived from an EMBL/GenBank/DDBJ whole genome shotgun (WGS) entry which is preliminary data.</text>
</comment>
<dbReference type="PANTHER" id="PTHR35010:SF2">
    <property type="entry name" value="BLL4672 PROTEIN"/>
    <property type="match status" value="1"/>
</dbReference>
<proteinExistence type="predicted"/>
<dbReference type="Proteomes" id="UP001601948">
    <property type="component" value="Unassembled WGS sequence"/>
</dbReference>
<dbReference type="PANTHER" id="PTHR35010">
    <property type="entry name" value="BLL4672 PROTEIN-RELATED"/>
    <property type="match status" value="1"/>
</dbReference>